<name>A0A368XHZ5_9BURK</name>
<comment type="caution">
    <text evidence="2">The sequence shown here is derived from an EMBL/GenBank/DDBJ whole genome shotgun (WGS) entry which is preliminary data.</text>
</comment>
<dbReference type="OrthoDB" id="9150924at2"/>
<gene>
    <name evidence="2" type="ORF">DES41_11165</name>
</gene>
<proteinExistence type="predicted"/>
<evidence type="ECO:0000313" key="2">
    <source>
        <dbReference type="EMBL" id="RCW66107.1"/>
    </source>
</evidence>
<accession>A0A368XHZ5</accession>
<evidence type="ECO:0000313" key="3">
    <source>
        <dbReference type="Proteomes" id="UP000252884"/>
    </source>
</evidence>
<sequence length="198" mass="21537">MSIRKAYPAQPPSASAGAGPQPTRRKLFLVALPFVLAGCATKPPVARDPEGSFCYRSKLEHYIKGPCVTEGVPSLQEDALAKALQPHPTLLTVYVVRQNIADGQDVVNVTADGTASIRTLPDTMARLRFKPGAHTLAFQFEDQQGVAQIEGHAGEVKFVRLRGAGFAWAVQYEWLNSTEQATRDSLQRTRLVADVLVP</sequence>
<dbReference type="RefSeq" id="WP_147282992.1">
    <property type="nucleotide sequence ID" value="NZ_QPJK01000011.1"/>
</dbReference>
<dbReference type="EMBL" id="QPJK01000011">
    <property type="protein sequence ID" value="RCW66107.1"/>
    <property type="molecule type" value="Genomic_DNA"/>
</dbReference>
<organism evidence="2 3">
    <name type="scientific">Pseudorhodoferax soli</name>
    <dbReference type="NCBI Taxonomy" id="545864"/>
    <lineage>
        <taxon>Bacteria</taxon>
        <taxon>Pseudomonadati</taxon>
        <taxon>Pseudomonadota</taxon>
        <taxon>Betaproteobacteria</taxon>
        <taxon>Burkholderiales</taxon>
        <taxon>Comamonadaceae</taxon>
    </lineage>
</organism>
<feature type="compositionally biased region" description="Low complexity" evidence="1">
    <location>
        <begin position="12"/>
        <end position="21"/>
    </location>
</feature>
<reference evidence="2 3" key="1">
    <citation type="submission" date="2018-07" db="EMBL/GenBank/DDBJ databases">
        <title>Genomic Encyclopedia of Type Strains, Phase IV (KMG-IV): sequencing the most valuable type-strain genomes for metagenomic binning, comparative biology and taxonomic classification.</title>
        <authorList>
            <person name="Goeker M."/>
        </authorList>
    </citation>
    <scope>NUCLEOTIDE SEQUENCE [LARGE SCALE GENOMIC DNA]</scope>
    <source>
        <strain evidence="2 3">DSM 21634</strain>
    </source>
</reference>
<dbReference type="Proteomes" id="UP000252884">
    <property type="component" value="Unassembled WGS sequence"/>
</dbReference>
<protein>
    <submittedName>
        <fullName evidence="2">Uncharacterized protein</fullName>
    </submittedName>
</protein>
<evidence type="ECO:0000256" key="1">
    <source>
        <dbReference type="SAM" id="MobiDB-lite"/>
    </source>
</evidence>
<feature type="region of interest" description="Disordered" evidence="1">
    <location>
        <begin position="1"/>
        <end position="21"/>
    </location>
</feature>
<keyword evidence="3" id="KW-1185">Reference proteome</keyword>
<dbReference type="AlphaFoldDB" id="A0A368XHZ5"/>